<dbReference type="Gene3D" id="3.30.930.10">
    <property type="entry name" value="Bira Bifunctional Protein, Domain 2"/>
    <property type="match status" value="1"/>
</dbReference>
<keyword evidence="7" id="KW-0963">Cytoplasm</keyword>
<dbReference type="HAMAP" id="MF_00252">
    <property type="entry name" value="Lys_tRNA_synth_class2"/>
    <property type="match status" value="1"/>
</dbReference>
<dbReference type="Pfam" id="PF01336">
    <property type="entry name" value="tRNA_anti-codon"/>
    <property type="match status" value="1"/>
</dbReference>
<comment type="catalytic activity">
    <reaction evidence="6 7 8">
        <text>tRNA(Lys) + L-lysine + ATP = L-lysyl-tRNA(Lys) + AMP + diphosphate</text>
        <dbReference type="Rhea" id="RHEA:20792"/>
        <dbReference type="Rhea" id="RHEA-COMP:9696"/>
        <dbReference type="Rhea" id="RHEA-COMP:9697"/>
        <dbReference type="ChEBI" id="CHEBI:30616"/>
        <dbReference type="ChEBI" id="CHEBI:32551"/>
        <dbReference type="ChEBI" id="CHEBI:33019"/>
        <dbReference type="ChEBI" id="CHEBI:78442"/>
        <dbReference type="ChEBI" id="CHEBI:78529"/>
        <dbReference type="ChEBI" id="CHEBI:456215"/>
        <dbReference type="EC" id="6.1.1.6"/>
    </reaction>
</comment>
<dbReference type="InterPro" id="IPR012340">
    <property type="entry name" value="NA-bd_OB-fold"/>
</dbReference>
<dbReference type="GO" id="GO:0006430">
    <property type="term" value="P:lysyl-tRNA aminoacylation"/>
    <property type="evidence" value="ECO:0007669"/>
    <property type="project" value="UniProtKB-UniRule"/>
</dbReference>
<dbReference type="CDD" id="cd04322">
    <property type="entry name" value="LysRS_N"/>
    <property type="match status" value="1"/>
</dbReference>
<dbReference type="InterPro" id="IPR002313">
    <property type="entry name" value="Lys-tRNA-ligase_II"/>
</dbReference>
<keyword evidence="5 7" id="KW-0030">Aminoacyl-tRNA synthetase</keyword>
<dbReference type="GO" id="GO:0005524">
    <property type="term" value="F:ATP binding"/>
    <property type="evidence" value="ECO:0007669"/>
    <property type="project" value="UniProtKB-UniRule"/>
</dbReference>
<reference evidence="10" key="1">
    <citation type="journal article" date="2013" name="Sci. Rep.">
        <title>Metagenomics uncovers a new group of low GC and ultra-small marine Actinobacteria.</title>
        <authorList>
            <person name="Ghai R."/>
            <person name="Mizuno C.M."/>
            <person name="Picazo A."/>
            <person name="Camacho A."/>
            <person name="Rodriguez-Valera F."/>
        </authorList>
    </citation>
    <scope>NUCLEOTIDE SEQUENCE</scope>
</reference>
<feature type="binding site" evidence="7">
    <location>
        <position position="412"/>
    </location>
    <ligand>
        <name>Mg(2+)</name>
        <dbReference type="ChEBI" id="CHEBI:18420"/>
        <label>2</label>
    </ligand>
</feature>
<dbReference type="InterPro" id="IPR045864">
    <property type="entry name" value="aa-tRNA-synth_II/BPL/LPL"/>
</dbReference>
<dbReference type="InterPro" id="IPR004365">
    <property type="entry name" value="NA-bd_OB_tRNA"/>
</dbReference>
<name>S5DJ12_9ACTN</name>
<dbReference type="InterPro" id="IPR004364">
    <property type="entry name" value="Aa-tRNA-synt_II"/>
</dbReference>
<dbReference type="AlphaFoldDB" id="S5DJ12"/>
<evidence type="ECO:0000256" key="2">
    <source>
        <dbReference type="ARBA" id="ARBA00022723"/>
    </source>
</evidence>
<comment type="subunit">
    <text evidence="7">Homodimer.</text>
</comment>
<feature type="binding site" evidence="7">
    <location>
        <position position="412"/>
    </location>
    <ligand>
        <name>Mg(2+)</name>
        <dbReference type="ChEBI" id="CHEBI:18420"/>
        <label>1</label>
    </ligand>
</feature>
<feature type="binding site" evidence="7">
    <location>
        <position position="405"/>
    </location>
    <ligand>
        <name>Mg(2+)</name>
        <dbReference type="ChEBI" id="CHEBI:18420"/>
        <label>1</label>
    </ligand>
</feature>
<evidence type="ECO:0000256" key="3">
    <source>
        <dbReference type="ARBA" id="ARBA00022741"/>
    </source>
</evidence>
<dbReference type="GO" id="GO:0000287">
    <property type="term" value="F:magnesium ion binding"/>
    <property type="evidence" value="ECO:0007669"/>
    <property type="project" value="UniProtKB-UniRule"/>
</dbReference>
<comment type="cofactor">
    <cofactor evidence="7 8">
        <name>Mg(2+)</name>
        <dbReference type="ChEBI" id="CHEBI:18420"/>
    </cofactor>
    <text evidence="7 8">Binds 3 Mg(2+) ions per subunit.</text>
</comment>
<accession>S5DJ12</accession>
<sequence length="495" mass="57231">MNELSKSEKEIYNLRKEKVEKLKDIQIDSFPTNFKNTTFIEDIKTKHQSLDAGDQTDISVLVRGRILSIRSFGKLTFIDIKDMTGKIQLLVAKDDLQENLQHYIELLDVGDMIGTKGNIMKTKKGELSLKITELILLSKSFRTLPEKWHGLKDKETRFRQRYLDFIVNSDAKKTIDSRFKVLQLLREFMVGEGFIEVETPTLQPKAGGAIAKPFTTHHNAMDIDMFLRIAPELYLKRLIIGGYEKVFEVGKVFRNEGIDQTHSPEFTMMESYEAYTDVNGVMDMVERMCEYIFTQLNHNLNVEFSDKEANFSFPWKRISMFELVSSYFKIEIKYDSELKDIQSKLNKKHNIQVESQSIGALVYDLFENYIEDNIVNPTFVTDYPKEVSPFARESKEEKGVTERFELFAFGSELANGFSELIDPFDQEERLKEQAKKKVQGDEEAHVEDKDYIEALEFGLPPTGGLGFGIDRFVMILTNNDSIREVIAFPHLKPEN</sequence>
<dbReference type="GO" id="GO:0004824">
    <property type="term" value="F:lysine-tRNA ligase activity"/>
    <property type="evidence" value="ECO:0007669"/>
    <property type="project" value="UniProtKB-UniRule"/>
</dbReference>
<dbReference type="InterPro" id="IPR044136">
    <property type="entry name" value="Lys-tRNA-ligase_II_N"/>
</dbReference>
<evidence type="ECO:0000259" key="9">
    <source>
        <dbReference type="PROSITE" id="PS50862"/>
    </source>
</evidence>
<dbReference type="SUPFAM" id="SSF50249">
    <property type="entry name" value="Nucleic acid-binding proteins"/>
    <property type="match status" value="1"/>
</dbReference>
<dbReference type="PANTHER" id="PTHR42918">
    <property type="entry name" value="LYSYL-TRNA SYNTHETASE"/>
    <property type="match status" value="1"/>
</dbReference>
<keyword evidence="7" id="KW-0648">Protein biosynthesis</keyword>
<evidence type="ECO:0000256" key="6">
    <source>
        <dbReference type="ARBA" id="ARBA00048573"/>
    </source>
</evidence>
<protein>
    <recommendedName>
        <fullName evidence="7">Lysine--tRNA ligase</fullName>
        <ecNumber evidence="7">6.1.1.6</ecNumber>
    </recommendedName>
    <alternativeName>
        <fullName evidence="7">Lysyl-tRNA synthetase</fullName>
        <shortName evidence="7">LysRS</shortName>
    </alternativeName>
</protein>
<evidence type="ECO:0000256" key="1">
    <source>
        <dbReference type="ARBA" id="ARBA00022598"/>
    </source>
</evidence>
<dbReference type="GO" id="GO:0005829">
    <property type="term" value="C:cytosol"/>
    <property type="evidence" value="ECO:0007669"/>
    <property type="project" value="TreeGrafter"/>
</dbReference>
<gene>
    <name evidence="7" type="primary">lysS</name>
</gene>
<keyword evidence="7 8" id="KW-0460">Magnesium</keyword>
<evidence type="ECO:0000313" key="10">
    <source>
        <dbReference type="EMBL" id="AGQ18761.1"/>
    </source>
</evidence>
<comment type="subcellular location">
    <subcellularLocation>
        <location evidence="7">Cytoplasm</location>
    </subcellularLocation>
</comment>
<dbReference type="NCBIfam" id="NF001756">
    <property type="entry name" value="PRK00484.1"/>
    <property type="match status" value="1"/>
</dbReference>
<evidence type="ECO:0000256" key="8">
    <source>
        <dbReference type="RuleBase" id="RU000336"/>
    </source>
</evidence>
<dbReference type="PANTHER" id="PTHR42918:SF15">
    <property type="entry name" value="LYSINE--TRNA LIGASE, CHLOROPLASTIC_MITOCHONDRIAL"/>
    <property type="match status" value="1"/>
</dbReference>
<dbReference type="Pfam" id="PF00152">
    <property type="entry name" value="tRNA-synt_2"/>
    <property type="match status" value="1"/>
</dbReference>
<organism evidence="10">
    <name type="scientific">Candidatus Actinomarina minuta</name>
    <dbReference type="NCBI Taxonomy" id="1389454"/>
    <lineage>
        <taxon>Bacteria</taxon>
        <taxon>Bacillati</taxon>
        <taxon>Actinomycetota</taxon>
        <taxon>Actinomycetes</taxon>
        <taxon>Candidatus Actinomarinidae</taxon>
        <taxon>Candidatus Actinomarinales</taxon>
        <taxon>Candidatus Actinomarineae</taxon>
        <taxon>Candidatus Actinomarinaceae</taxon>
        <taxon>Candidatus Actinomarina</taxon>
    </lineage>
</organism>
<dbReference type="PROSITE" id="PS50862">
    <property type="entry name" value="AA_TRNA_LIGASE_II"/>
    <property type="match status" value="1"/>
</dbReference>
<dbReference type="CDD" id="cd00775">
    <property type="entry name" value="LysRS_core"/>
    <property type="match status" value="1"/>
</dbReference>
<keyword evidence="3 7" id="KW-0547">Nucleotide-binding</keyword>
<proteinExistence type="inferred from homology"/>
<evidence type="ECO:0000256" key="4">
    <source>
        <dbReference type="ARBA" id="ARBA00022840"/>
    </source>
</evidence>
<keyword evidence="2 7" id="KW-0479">Metal-binding</keyword>
<keyword evidence="4 7" id="KW-0067">ATP-binding</keyword>
<comment type="similarity">
    <text evidence="7">Belongs to the class-II aminoacyl-tRNA synthetase family.</text>
</comment>
<dbReference type="EC" id="6.1.1.6" evidence="7"/>
<evidence type="ECO:0000256" key="5">
    <source>
        <dbReference type="ARBA" id="ARBA00023146"/>
    </source>
</evidence>
<dbReference type="EMBL" id="KC811111">
    <property type="protein sequence ID" value="AGQ18761.1"/>
    <property type="molecule type" value="Genomic_DNA"/>
</dbReference>
<dbReference type="InterPro" id="IPR006195">
    <property type="entry name" value="aa-tRNA-synth_II"/>
</dbReference>
<dbReference type="GO" id="GO:0000049">
    <property type="term" value="F:tRNA binding"/>
    <property type="evidence" value="ECO:0007669"/>
    <property type="project" value="TreeGrafter"/>
</dbReference>
<dbReference type="PRINTS" id="PR00982">
    <property type="entry name" value="TRNASYNTHLYS"/>
</dbReference>
<evidence type="ECO:0000256" key="7">
    <source>
        <dbReference type="HAMAP-Rule" id="MF_00252"/>
    </source>
</evidence>
<dbReference type="SUPFAM" id="SSF55681">
    <property type="entry name" value="Class II aaRS and biotin synthetases"/>
    <property type="match status" value="1"/>
</dbReference>
<dbReference type="Gene3D" id="2.40.50.140">
    <property type="entry name" value="Nucleic acid-binding proteins"/>
    <property type="match status" value="1"/>
</dbReference>
<dbReference type="NCBIfam" id="TIGR00499">
    <property type="entry name" value="lysS_bact"/>
    <property type="match status" value="1"/>
</dbReference>
<feature type="domain" description="Aminoacyl-transfer RNA synthetases class-II family profile" evidence="9">
    <location>
        <begin position="180"/>
        <end position="493"/>
    </location>
</feature>
<keyword evidence="1 7" id="KW-0436">Ligase</keyword>
<dbReference type="InterPro" id="IPR018149">
    <property type="entry name" value="Lys-tRNA-synth_II_C"/>
</dbReference>